<organism evidence="2 3">
    <name type="scientific">Desulfomonile tiedjei</name>
    <dbReference type="NCBI Taxonomy" id="2358"/>
    <lineage>
        <taxon>Bacteria</taxon>
        <taxon>Pseudomonadati</taxon>
        <taxon>Thermodesulfobacteriota</taxon>
        <taxon>Desulfomonilia</taxon>
        <taxon>Desulfomonilales</taxon>
        <taxon>Desulfomonilaceae</taxon>
        <taxon>Desulfomonile</taxon>
    </lineage>
</organism>
<dbReference type="EMBL" id="JACRDE010000487">
    <property type="protein sequence ID" value="MBI5251497.1"/>
    <property type="molecule type" value="Genomic_DNA"/>
</dbReference>
<dbReference type="Proteomes" id="UP000807825">
    <property type="component" value="Unassembled WGS sequence"/>
</dbReference>
<dbReference type="InterPro" id="IPR006176">
    <property type="entry name" value="3-OHacyl-CoA_DH_NAD-bd"/>
</dbReference>
<dbReference type="PANTHER" id="PTHR48075:SF5">
    <property type="entry name" value="3-HYDROXYBUTYRYL-COA DEHYDROGENASE"/>
    <property type="match status" value="1"/>
</dbReference>
<sequence length="104" mass="11170">MPFSFRGRTVSKVGIIGSGQIGPDIALHFVKVLHAYDVQVVVVDIAEEALQKGKAKLIKKVDKGAEKGAFKPNEVEGMKSHVVFTSDYGQLKGSDLVVEAATED</sequence>
<evidence type="ECO:0000259" key="1">
    <source>
        <dbReference type="Pfam" id="PF02737"/>
    </source>
</evidence>
<accession>A0A9D6V9M8</accession>
<dbReference type="PANTHER" id="PTHR48075">
    <property type="entry name" value="3-HYDROXYACYL-COA DEHYDROGENASE FAMILY PROTEIN"/>
    <property type="match status" value="1"/>
</dbReference>
<proteinExistence type="predicted"/>
<dbReference type="GO" id="GO:0006635">
    <property type="term" value="P:fatty acid beta-oxidation"/>
    <property type="evidence" value="ECO:0007669"/>
    <property type="project" value="TreeGrafter"/>
</dbReference>
<dbReference type="GO" id="GO:0070403">
    <property type="term" value="F:NAD+ binding"/>
    <property type="evidence" value="ECO:0007669"/>
    <property type="project" value="InterPro"/>
</dbReference>
<name>A0A9D6V9M8_9BACT</name>
<comment type="caution">
    <text evidence="2">The sequence shown here is derived from an EMBL/GenBank/DDBJ whole genome shotgun (WGS) entry which is preliminary data.</text>
</comment>
<dbReference type="InterPro" id="IPR036291">
    <property type="entry name" value="NAD(P)-bd_dom_sf"/>
</dbReference>
<dbReference type="Gene3D" id="3.40.50.720">
    <property type="entry name" value="NAD(P)-binding Rossmann-like Domain"/>
    <property type="match status" value="1"/>
</dbReference>
<feature type="non-terminal residue" evidence="2">
    <location>
        <position position="104"/>
    </location>
</feature>
<dbReference type="Pfam" id="PF02737">
    <property type="entry name" value="3HCDH_N"/>
    <property type="match status" value="1"/>
</dbReference>
<dbReference type="AlphaFoldDB" id="A0A9D6V9M8"/>
<dbReference type="SUPFAM" id="SSF51735">
    <property type="entry name" value="NAD(P)-binding Rossmann-fold domains"/>
    <property type="match status" value="1"/>
</dbReference>
<reference evidence="2" key="1">
    <citation type="submission" date="2020-07" db="EMBL/GenBank/DDBJ databases">
        <title>Huge and variable diversity of episymbiotic CPR bacteria and DPANN archaea in groundwater ecosystems.</title>
        <authorList>
            <person name="He C.Y."/>
            <person name="Keren R."/>
            <person name="Whittaker M."/>
            <person name="Farag I.F."/>
            <person name="Doudna J."/>
            <person name="Cate J.H.D."/>
            <person name="Banfield J.F."/>
        </authorList>
    </citation>
    <scope>NUCLEOTIDE SEQUENCE</scope>
    <source>
        <strain evidence="2">NC_groundwater_1664_Pr3_B-0.1um_52_9</strain>
    </source>
</reference>
<feature type="domain" description="3-hydroxyacyl-CoA dehydrogenase NAD binding" evidence="1">
    <location>
        <begin position="12"/>
        <end position="104"/>
    </location>
</feature>
<protein>
    <recommendedName>
        <fullName evidence="1">3-hydroxyacyl-CoA dehydrogenase NAD binding domain-containing protein</fullName>
    </recommendedName>
</protein>
<evidence type="ECO:0000313" key="3">
    <source>
        <dbReference type="Proteomes" id="UP000807825"/>
    </source>
</evidence>
<dbReference type="GO" id="GO:0008691">
    <property type="term" value="F:3-hydroxybutyryl-CoA dehydrogenase activity"/>
    <property type="evidence" value="ECO:0007669"/>
    <property type="project" value="TreeGrafter"/>
</dbReference>
<evidence type="ECO:0000313" key="2">
    <source>
        <dbReference type="EMBL" id="MBI5251497.1"/>
    </source>
</evidence>
<gene>
    <name evidence="2" type="ORF">HY912_18565</name>
</gene>